<sequence length="199" mass="22682">MKLLTNYYGGASAFIITGLTLNMIMLSAILLIAFNQQILLKICKALFNLLYKIHLIKDVKKMMCKTEKFITEYRDSISKLKENHRFTIKMFALTFIQLTVFFSTTFFIYKSFNLDKSNILDIICLQSFLYMAVSFIPTPGTAGASEIGFILLLGHLFPSSILSAAMLLWRGISYYFSLLFSGIFSFAVTTLKKKKVFNS</sequence>
<organism evidence="7 8">
    <name type="scientific">Sedimentibacter hydroxybenzoicus DSM 7310</name>
    <dbReference type="NCBI Taxonomy" id="1123245"/>
    <lineage>
        <taxon>Bacteria</taxon>
        <taxon>Bacillati</taxon>
        <taxon>Bacillota</taxon>
        <taxon>Tissierellia</taxon>
        <taxon>Sedimentibacter</taxon>
    </lineage>
</organism>
<dbReference type="GO" id="GO:0050071">
    <property type="term" value="F:phosphatidylglycerol lysyltransferase activity"/>
    <property type="evidence" value="ECO:0007669"/>
    <property type="project" value="UniProtKB-EC"/>
</dbReference>
<evidence type="ECO:0000256" key="4">
    <source>
        <dbReference type="ARBA" id="ARBA00022989"/>
    </source>
</evidence>
<dbReference type="GO" id="GO:0005886">
    <property type="term" value="C:plasma membrane"/>
    <property type="evidence" value="ECO:0007669"/>
    <property type="project" value="UniProtKB-SubCell"/>
</dbReference>
<accession>A0A974GWB5</accession>
<comment type="subcellular location">
    <subcellularLocation>
        <location evidence="1 6">Cell membrane</location>
        <topology evidence="1 6">Multi-pass membrane protein</topology>
    </subcellularLocation>
</comment>
<feature type="transmembrane region" description="Helical" evidence="6">
    <location>
        <begin position="174"/>
        <end position="191"/>
    </location>
</feature>
<comment type="catalytic activity">
    <reaction evidence="6">
        <text>L-lysyl-tRNA(Lys) + a 1,2-diacyl-sn-glycero-3-phospho-(1'-sn-glycerol) = a 1,2-diacyl-sn-glycero-3-phospho-1'-(3'-O-L-lysyl)-sn-glycerol + tRNA(Lys)</text>
        <dbReference type="Rhea" id="RHEA:10668"/>
        <dbReference type="Rhea" id="RHEA-COMP:9696"/>
        <dbReference type="Rhea" id="RHEA-COMP:9697"/>
        <dbReference type="ChEBI" id="CHEBI:64716"/>
        <dbReference type="ChEBI" id="CHEBI:75792"/>
        <dbReference type="ChEBI" id="CHEBI:78442"/>
        <dbReference type="ChEBI" id="CHEBI:78529"/>
        <dbReference type="EC" id="2.3.2.3"/>
    </reaction>
</comment>
<keyword evidence="6" id="KW-0808">Transferase</keyword>
<evidence type="ECO:0000256" key="6">
    <source>
        <dbReference type="RuleBase" id="RU363042"/>
    </source>
</evidence>
<comment type="similarity">
    <text evidence="6">Belongs to the LPG synthase family.</text>
</comment>
<evidence type="ECO:0000256" key="2">
    <source>
        <dbReference type="ARBA" id="ARBA00022475"/>
    </source>
</evidence>
<dbReference type="GO" id="GO:0046677">
    <property type="term" value="P:response to antibiotic"/>
    <property type="evidence" value="ECO:0007669"/>
    <property type="project" value="UniProtKB-KW"/>
</dbReference>
<reference evidence="7" key="1">
    <citation type="submission" date="2020-07" db="EMBL/GenBank/DDBJ databases">
        <title>Genomic analysis of a strain of Sedimentibacter Hydroxybenzoicus DSM7310.</title>
        <authorList>
            <person name="Ma S."/>
        </authorList>
    </citation>
    <scope>NUCLEOTIDE SEQUENCE</scope>
    <source>
        <strain evidence="7">DSM 7310</strain>
    </source>
</reference>
<keyword evidence="5 6" id="KW-0472">Membrane</keyword>
<protein>
    <recommendedName>
        <fullName evidence="6">Phosphatidylglycerol lysyltransferase</fullName>
        <ecNumber evidence="6">2.3.2.3</ecNumber>
    </recommendedName>
    <alternativeName>
        <fullName evidence="6">Lysylphosphatidylglycerol synthase</fullName>
    </alternativeName>
</protein>
<keyword evidence="6" id="KW-0046">Antibiotic resistance</keyword>
<feature type="transmembrane region" description="Helical" evidence="6">
    <location>
        <begin position="90"/>
        <end position="112"/>
    </location>
</feature>
<evidence type="ECO:0000313" key="7">
    <source>
        <dbReference type="EMBL" id="NYB74136.1"/>
    </source>
</evidence>
<dbReference type="NCBIfam" id="TIGR00374">
    <property type="entry name" value="flippase-like domain"/>
    <property type="match status" value="1"/>
</dbReference>
<gene>
    <name evidence="6" type="primary">mprF</name>
    <name evidence="7" type="ORF">HZF24_08265</name>
</gene>
<dbReference type="PANTHER" id="PTHR37693">
    <property type="entry name" value="PHOSPHATIDYLGLYCEROL LYSYLTRANSFERASE"/>
    <property type="match status" value="1"/>
</dbReference>
<keyword evidence="3 6" id="KW-0812">Transmembrane</keyword>
<feature type="transmembrane region" description="Helical" evidence="6">
    <location>
        <begin position="12"/>
        <end position="34"/>
    </location>
</feature>
<comment type="caution">
    <text evidence="6">Lacks conserved residue(s) required for the propagation of feature annotation.</text>
</comment>
<proteinExistence type="inferred from homology"/>
<evidence type="ECO:0000313" key="8">
    <source>
        <dbReference type="Proteomes" id="UP000611629"/>
    </source>
</evidence>
<comment type="caution">
    <text evidence="7">The sequence shown here is derived from an EMBL/GenBank/DDBJ whole genome shotgun (WGS) entry which is preliminary data.</text>
</comment>
<dbReference type="EC" id="2.3.2.3" evidence="6"/>
<keyword evidence="4 6" id="KW-1133">Transmembrane helix</keyword>
<name>A0A974GWB5_SEDHY</name>
<keyword evidence="8" id="KW-1185">Reference proteome</keyword>
<dbReference type="Pfam" id="PF03706">
    <property type="entry name" value="LPG_synthase_TM"/>
    <property type="match status" value="1"/>
</dbReference>
<evidence type="ECO:0000256" key="1">
    <source>
        <dbReference type="ARBA" id="ARBA00004651"/>
    </source>
</evidence>
<dbReference type="InterPro" id="IPR022791">
    <property type="entry name" value="L-PG_synthase/AglD"/>
</dbReference>
<dbReference type="GO" id="GO:0006629">
    <property type="term" value="P:lipid metabolic process"/>
    <property type="evidence" value="ECO:0007669"/>
    <property type="project" value="UniProtKB-KW"/>
</dbReference>
<dbReference type="PANTHER" id="PTHR37693:SF1">
    <property type="entry name" value="INTEGRAL MEMBRANE PROTEIN"/>
    <property type="match status" value="1"/>
</dbReference>
<keyword evidence="2" id="KW-1003">Cell membrane</keyword>
<comment type="function">
    <text evidence="6">Catalyzes the transfer of a lysyl group from L-lysyl-tRNA(Lys) to membrane-bound phosphatidylglycerol (PG), which produces lysylphosphatidylglycerol (LPG), a major component of the bacterial membrane with a positive net charge. LPG synthesis contributes to bacterial virulence as it is involved in the resistance mechanism against cationic antimicrobial peptides (CAMP) produces by the host's immune system (defensins, cathelicidins) and by the competing microorganisms.</text>
</comment>
<dbReference type="AlphaFoldDB" id="A0A974GWB5"/>
<keyword evidence="6" id="KW-0443">Lipid metabolism</keyword>
<evidence type="ECO:0000256" key="5">
    <source>
        <dbReference type="ARBA" id="ARBA00023136"/>
    </source>
</evidence>
<evidence type="ECO:0000256" key="3">
    <source>
        <dbReference type="ARBA" id="ARBA00022692"/>
    </source>
</evidence>
<dbReference type="Proteomes" id="UP000611629">
    <property type="component" value="Unassembled WGS sequence"/>
</dbReference>
<dbReference type="EMBL" id="JACBNQ010000007">
    <property type="protein sequence ID" value="NYB74136.1"/>
    <property type="molecule type" value="Genomic_DNA"/>
</dbReference>